<dbReference type="AlphaFoldDB" id="M5RUV9"/>
<protein>
    <submittedName>
        <fullName evidence="2">Uncharacterized protein</fullName>
    </submittedName>
</protein>
<evidence type="ECO:0000313" key="3">
    <source>
        <dbReference type="Proteomes" id="UP000011996"/>
    </source>
</evidence>
<organism evidence="2 3">
    <name type="scientific">Rhodopirellula europaea SH398</name>
    <dbReference type="NCBI Taxonomy" id="1263868"/>
    <lineage>
        <taxon>Bacteria</taxon>
        <taxon>Pseudomonadati</taxon>
        <taxon>Planctomycetota</taxon>
        <taxon>Planctomycetia</taxon>
        <taxon>Pirellulales</taxon>
        <taxon>Pirellulaceae</taxon>
        <taxon>Rhodopirellula</taxon>
    </lineage>
</organism>
<accession>M5RUV9</accession>
<reference evidence="2 3" key="1">
    <citation type="journal article" date="2013" name="Mar. Genomics">
        <title>Expression of sulfatases in Rhodopirellula baltica and the diversity of sulfatases in the genus Rhodopirellula.</title>
        <authorList>
            <person name="Wegner C.E."/>
            <person name="Richter-Heitmann T."/>
            <person name="Klindworth A."/>
            <person name="Klockow C."/>
            <person name="Richter M."/>
            <person name="Achstetter T."/>
            <person name="Glockner F.O."/>
            <person name="Harder J."/>
        </authorList>
    </citation>
    <scope>NUCLEOTIDE SEQUENCE [LARGE SCALE GENOMIC DNA]</scope>
    <source>
        <strain evidence="2 3">SH398</strain>
    </source>
</reference>
<dbReference type="EMBL" id="ANOF01000208">
    <property type="protein sequence ID" value="EMI23090.1"/>
    <property type="molecule type" value="Genomic_DNA"/>
</dbReference>
<dbReference type="STRING" id="1263868.RESH_06320"/>
<comment type="caution">
    <text evidence="2">The sequence shown here is derived from an EMBL/GenBank/DDBJ whole genome shotgun (WGS) entry which is preliminary data.</text>
</comment>
<evidence type="ECO:0000256" key="1">
    <source>
        <dbReference type="SAM" id="MobiDB-lite"/>
    </source>
</evidence>
<proteinExistence type="predicted"/>
<feature type="region of interest" description="Disordered" evidence="1">
    <location>
        <begin position="1"/>
        <end position="32"/>
    </location>
</feature>
<gene>
    <name evidence="2" type="ORF">RESH_06320</name>
</gene>
<evidence type="ECO:0000313" key="2">
    <source>
        <dbReference type="EMBL" id="EMI23090.1"/>
    </source>
</evidence>
<name>M5RUV9_9BACT</name>
<dbReference type="Proteomes" id="UP000011996">
    <property type="component" value="Unassembled WGS sequence"/>
</dbReference>
<dbReference type="PATRIC" id="fig|1263868.3.peg.6861"/>
<sequence>MASTSPLKTLAPSHSFVPTPNSKGDRHVTLSPHPKGLTILKTTICYLEGI</sequence>